<feature type="compositionally biased region" description="Low complexity" evidence="13">
    <location>
        <begin position="339"/>
        <end position="351"/>
    </location>
</feature>
<dbReference type="AlphaFoldDB" id="A0A9W8A3C8"/>
<dbReference type="GO" id="GO:0072344">
    <property type="term" value="P:rescue of stalled ribosome"/>
    <property type="evidence" value="ECO:0007669"/>
    <property type="project" value="InterPro"/>
</dbReference>
<feature type="compositionally biased region" description="Basic and acidic residues" evidence="13">
    <location>
        <begin position="640"/>
        <end position="649"/>
    </location>
</feature>
<dbReference type="GO" id="GO:0061630">
    <property type="term" value="F:ubiquitin protein ligase activity"/>
    <property type="evidence" value="ECO:0007669"/>
    <property type="project" value="UniProtKB-EC"/>
</dbReference>
<comment type="catalytic activity">
    <reaction evidence="1">
        <text>S-ubiquitinyl-[E2 ubiquitin-conjugating enzyme]-L-cysteine + [acceptor protein]-L-lysine = [E2 ubiquitin-conjugating enzyme]-L-cysteine + N(6)-ubiquitinyl-[acceptor protein]-L-lysine.</text>
        <dbReference type="EC" id="2.3.2.27"/>
    </reaction>
</comment>
<feature type="compositionally biased region" description="Polar residues" evidence="13">
    <location>
        <begin position="1"/>
        <end position="14"/>
    </location>
</feature>
<evidence type="ECO:0000256" key="11">
    <source>
        <dbReference type="ARBA" id="ARBA00035113"/>
    </source>
</evidence>
<dbReference type="SMART" id="SM00355">
    <property type="entry name" value="ZnF_C2H2"/>
    <property type="match status" value="4"/>
</dbReference>
<dbReference type="EMBL" id="JANBPU010000017">
    <property type="protein sequence ID" value="KAJ1920168.1"/>
    <property type="molecule type" value="Genomic_DNA"/>
</dbReference>
<dbReference type="InterPro" id="IPR044288">
    <property type="entry name" value="ZNF598/HEL2"/>
</dbReference>
<evidence type="ECO:0000256" key="5">
    <source>
        <dbReference type="ARBA" id="ARBA00022490"/>
    </source>
</evidence>
<dbReference type="GO" id="GO:0016567">
    <property type="term" value="P:protein ubiquitination"/>
    <property type="evidence" value="ECO:0007669"/>
    <property type="project" value="TreeGrafter"/>
</dbReference>
<evidence type="ECO:0000256" key="8">
    <source>
        <dbReference type="ARBA" id="ARBA00022723"/>
    </source>
</evidence>
<dbReference type="InterPro" id="IPR041888">
    <property type="entry name" value="RING-HC_ZNF598/HEL2"/>
</dbReference>
<feature type="region of interest" description="Disordered" evidence="13">
    <location>
        <begin position="570"/>
        <end position="704"/>
    </location>
</feature>
<feature type="compositionally biased region" description="Basic and acidic residues" evidence="13">
    <location>
        <begin position="325"/>
        <end position="338"/>
    </location>
</feature>
<dbReference type="EC" id="2.3.2.27" evidence="4"/>
<feature type="compositionally biased region" description="Polar residues" evidence="13">
    <location>
        <begin position="312"/>
        <end position="324"/>
    </location>
</feature>
<feature type="compositionally biased region" description="Low complexity" evidence="13">
    <location>
        <begin position="369"/>
        <end position="379"/>
    </location>
</feature>
<dbReference type="Pfam" id="PF23230">
    <property type="entry name" value="zf-C2H2_13"/>
    <property type="match status" value="1"/>
</dbReference>
<comment type="pathway">
    <text evidence="3">Protein modification; protein ubiquitination.</text>
</comment>
<evidence type="ECO:0000313" key="16">
    <source>
        <dbReference type="Proteomes" id="UP001150538"/>
    </source>
</evidence>
<feature type="region of interest" description="Disordered" evidence="13">
    <location>
        <begin position="543"/>
        <end position="562"/>
    </location>
</feature>
<gene>
    <name evidence="15" type="ORF">H4219_001541</name>
</gene>
<feature type="region of interest" description="Disordered" evidence="13">
    <location>
        <begin position="312"/>
        <end position="441"/>
    </location>
</feature>
<evidence type="ECO:0000256" key="7">
    <source>
        <dbReference type="ARBA" id="ARBA00022679"/>
    </source>
</evidence>
<dbReference type="GO" id="GO:0005737">
    <property type="term" value="C:cytoplasm"/>
    <property type="evidence" value="ECO:0007669"/>
    <property type="project" value="UniProtKB-SubCell"/>
</dbReference>
<dbReference type="Pfam" id="PF25447">
    <property type="entry name" value="RING_ZNF598"/>
    <property type="match status" value="1"/>
</dbReference>
<dbReference type="Gene3D" id="3.30.40.10">
    <property type="entry name" value="Zinc/RING finger domain, C3HC4 (zinc finger)"/>
    <property type="match status" value="1"/>
</dbReference>
<keyword evidence="6" id="KW-0597">Phosphoprotein</keyword>
<feature type="region of interest" description="Disordered" evidence="13">
    <location>
        <begin position="1"/>
        <end position="37"/>
    </location>
</feature>
<dbReference type="PROSITE" id="PS50089">
    <property type="entry name" value="ZF_RING_2"/>
    <property type="match status" value="1"/>
</dbReference>
<evidence type="ECO:0000256" key="4">
    <source>
        <dbReference type="ARBA" id="ARBA00012483"/>
    </source>
</evidence>
<comment type="similarity">
    <text evidence="11">Belongs to the ZNF598/HEL2 family.</text>
</comment>
<keyword evidence="10" id="KW-0862">Zinc</keyword>
<dbReference type="PANTHER" id="PTHR22938:SF0">
    <property type="entry name" value="E3 UBIQUITIN-PROTEIN LIGASE ZNF598"/>
    <property type="match status" value="1"/>
</dbReference>
<evidence type="ECO:0000259" key="14">
    <source>
        <dbReference type="PROSITE" id="PS50089"/>
    </source>
</evidence>
<dbReference type="CDD" id="cd16615">
    <property type="entry name" value="RING-HC_ZNF598"/>
    <property type="match status" value="1"/>
</dbReference>
<keyword evidence="7" id="KW-0808">Transferase</keyword>
<dbReference type="GO" id="GO:0043022">
    <property type="term" value="F:ribosome binding"/>
    <property type="evidence" value="ECO:0007669"/>
    <property type="project" value="TreeGrafter"/>
</dbReference>
<comment type="subcellular location">
    <subcellularLocation>
        <location evidence="2">Cytoplasm</location>
    </subcellularLocation>
</comment>
<feature type="compositionally biased region" description="Polar residues" evidence="13">
    <location>
        <begin position="408"/>
        <end position="436"/>
    </location>
</feature>
<protein>
    <recommendedName>
        <fullName evidence="4">RING-type E3 ubiquitin transferase</fullName>
        <ecNumber evidence="4">2.3.2.27</ecNumber>
    </recommendedName>
</protein>
<keyword evidence="16" id="KW-1185">Reference proteome</keyword>
<evidence type="ECO:0000313" key="15">
    <source>
        <dbReference type="EMBL" id="KAJ1920168.1"/>
    </source>
</evidence>
<evidence type="ECO:0000256" key="10">
    <source>
        <dbReference type="ARBA" id="ARBA00022833"/>
    </source>
</evidence>
<proteinExistence type="inferred from homology"/>
<dbReference type="InterPro" id="IPR056437">
    <property type="entry name" value="Znf-C2H2_ZNF598/HEL2"/>
</dbReference>
<dbReference type="PANTHER" id="PTHR22938">
    <property type="entry name" value="ZINC FINGER PROTEIN 598"/>
    <property type="match status" value="1"/>
</dbReference>
<feature type="compositionally biased region" description="Pro residues" evidence="13">
    <location>
        <begin position="659"/>
        <end position="668"/>
    </location>
</feature>
<name>A0A9W8A3C8_9FUNG</name>
<dbReference type="OrthoDB" id="3838338at2759"/>
<keyword evidence="5" id="KW-0963">Cytoplasm</keyword>
<accession>A0A9W8A3C8</accession>
<organism evidence="15 16">
    <name type="scientific">Mycoemilia scoparia</name>
    <dbReference type="NCBI Taxonomy" id="417184"/>
    <lineage>
        <taxon>Eukaryota</taxon>
        <taxon>Fungi</taxon>
        <taxon>Fungi incertae sedis</taxon>
        <taxon>Zoopagomycota</taxon>
        <taxon>Kickxellomycotina</taxon>
        <taxon>Kickxellomycetes</taxon>
        <taxon>Kickxellales</taxon>
        <taxon>Kickxellaceae</taxon>
        <taxon>Mycoemilia</taxon>
    </lineage>
</organism>
<dbReference type="InterPro" id="IPR057634">
    <property type="entry name" value="PAH_ZNF598/HEL2"/>
</dbReference>
<evidence type="ECO:0000256" key="13">
    <source>
        <dbReference type="SAM" id="MobiDB-lite"/>
    </source>
</evidence>
<dbReference type="Pfam" id="PF23202">
    <property type="entry name" value="PAH_ZNF598"/>
    <property type="match status" value="1"/>
</dbReference>
<feature type="domain" description="RING-type" evidence="14">
    <location>
        <begin position="50"/>
        <end position="90"/>
    </location>
</feature>
<comment type="caution">
    <text evidence="15">The sequence shown here is derived from an EMBL/GenBank/DDBJ whole genome shotgun (WGS) entry which is preliminary data.</text>
</comment>
<dbReference type="InterPro" id="IPR013087">
    <property type="entry name" value="Znf_C2H2_type"/>
</dbReference>
<evidence type="ECO:0000256" key="12">
    <source>
        <dbReference type="PROSITE-ProRule" id="PRU00175"/>
    </source>
</evidence>
<dbReference type="PROSITE" id="PS00028">
    <property type="entry name" value="ZINC_FINGER_C2H2_1"/>
    <property type="match status" value="1"/>
</dbReference>
<feature type="compositionally biased region" description="Basic and acidic residues" evidence="13">
    <location>
        <begin position="15"/>
        <end position="37"/>
    </location>
</feature>
<dbReference type="Proteomes" id="UP001150538">
    <property type="component" value="Unassembled WGS sequence"/>
</dbReference>
<evidence type="ECO:0000256" key="2">
    <source>
        <dbReference type="ARBA" id="ARBA00004496"/>
    </source>
</evidence>
<evidence type="ECO:0000256" key="3">
    <source>
        <dbReference type="ARBA" id="ARBA00004906"/>
    </source>
</evidence>
<dbReference type="SUPFAM" id="SSF57850">
    <property type="entry name" value="RING/U-box"/>
    <property type="match status" value="1"/>
</dbReference>
<feature type="compositionally biased region" description="Low complexity" evidence="13">
    <location>
        <begin position="679"/>
        <end position="691"/>
    </location>
</feature>
<dbReference type="InterPro" id="IPR001841">
    <property type="entry name" value="Znf_RING"/>
</dbReference>
<feature type="compositionally biased region" description="Low complexity" evidence="13">
    <location>
        <begin position="605"/>
        <end position="631"/>
    </location>
</feature>
<evidence type="ECO:0000256" key="6">
    <source>
        <dbReference type="ARBA" id="ARBA00022553"/>
    </source>
</evidence>
<keyword evidence="9 12" id="KW-0863">Zinc-finger</keyword>
<evidence type="ECO:0000256" key="1">
    <source>
        <dbReference type="ARBA" id="ARBA00000900"/>
    </source>
</evidence>
<evidence type="ECO:0000256" key="9">
    <source>
        <dbReference type="ARBA" id="ARBA00022771"/>
    </source>
</evidence>
<keyword evidence="8" id="KW-0479">Metal-binding</keyword>
<sequence length="704" mass="78385">MSSSIAKTATATEHSNSKCPEKTSKNDSQKKAVKGKEEEVEEEDEFKDCCFICANPVKIWAVGPCNHRTCYLCNLRLRALYETKSCPYCKDEIEVIIYTKDPDATYQELSQKKFKFRDQKLAINCDGADVYSQIRRDLEFRCPHRKCDYVDEKDWDGLKQHTQDAHGMFLCDLCIKYKMAFPFEHRLFTKNKLRHHKREGDGIGFTGHPKCDFCHTCFYSGDELFTHCRERHEQCFICIRNGTGQQVYFKNYIKLMAHFTEEHYVCKHPECLEKKFIAFATEMDLKAHMIEEHSSQIVGQKAKLEAKKVNVQFASSSRQPSQRNGSDREENQRQKRDGQSTTSSKKGPSKAGGKRPVGFGQLSQPEPPAQQQQQQQQPEPNHHSRPAGIPSTSAGSYRQRVADETEWPSLSSGGDNGTTTLSPTPSSIRLSSTTAGNPGPDAALEDYKSLLKNVSTYFSHREPPVERFKNLTGSFIEGNVPPDDYISNCWLLFLTAPKKEPKAIFSKVVKQVVDQIDDSDRKKALLTAYNNHKARQQQFPDLMPSGSPQIHGKPATPLTSVRTPRVLVIKAKPATPGLPTNAHWGSGKGRGSDSHKAVGSLSRNSSSSDFPSLVSPSRPTSAATAPSVSSRYQQPGPKKKGAELSKSEFPELGPRARPKIPPVNPILPPGTWVAPGSANTPGPKKGNTGTQKGKKGKKTLLYIG</sequence>
<dbReference type="InterPro" id="IPR013083">
    <property type="entry name" value="Znf_RING/FYVE/PHD"/>
</dbReference>
<dbReference type="GO" id="GO:0008270">
    <property type="term" value="F:zinc ion binding"/>
    <property type="evidence" value="ECO:0007669"/>
    <property type="project" value="UniProtKB-KW"/>
</dbReference>
<reference evidence="15" key="1">
    <citation type="submission" date="2022-07" db="EMBL/GenBank/DDBJ databases">
        <title>Phylogenomic reconstructions and comparative analyses of Kickxellomycotina fungi.</title>
        <authorList>
            <person name="Reynolds N.K."/>
            <person name="Stajich J.E."/>
            <person name="Barry K."/>
            <person name="Grigoriev I.V."/>
            <person name="Crous P."/>
            <person name="Smith M.E."/>
        </authorList>
    </citation>
    <scope>NUCLEOTIDE SEQUENCE</scope>
    <source>
        <strain evidence="15">NBRC 100468</strain>
    </source>
</reference>